<gene>
    <name evidence="7" type="ORF">EGO53_29045</name>
</gene>
<reference evidence="7 8" key="1">
    <citation type="submission" date="2018-11" db="EMBL/GenBank/DDBJ databases">
        <title>The first complete genome of Serratia liquefaciens isolated from metalophyte plant revel distinctness adaptive mechanisms in an extreme habitat.</title>
        <authorList>
            <person name="Caneschi W.L."/>
            <person name="Sanchez A.B."/>
            <person name="Felestrino E.B."/>
            <person name="Assis R.A.B."/>
            <person name="Lemes C.G.C."/>
            <person name="Cordeiro I.F."/>
            <person name="Fonseca N.P."/>
            <person name="Villa M."/>
            <person name="Vieira I.T."/>
            <person name="Moraes L.A."/>
            <person name="Kamino L.H.Y."/>
            <person name="do Carmo F."/>
            <person name="Garcia C.M."/>
            <person name="Almeida N.F."/>
            <person name="Silva R.S."/>
            <person name="Ferro J.A."/>
            <person name="Ferro M.I.T."/>
            <person name="Varani A.M."/>
            <person name="Ferreira R.M."/>
            <person name="dos Santos V.L."/>
            <person name="Silva U.C."/>
            <person name="Setubal J.C."/>
            <person name="Moreira L.M."/>
        </authorList>
    </citation>
    <scope>NUCLEOTIDE SEQUENCE [LARGE SCALE GENOMIC DNA]</scope>
    <source>
        <strain evidence="7 8">FG3</strain>
        <plasmid evidence="7 8">p2-125</plasmid>
    </source>
</reference>
<protein>
    <submittedName>
        <fullName evidence="7">IS1 family transposase</fullName>
    </submittedName>
</protein>
<dbReference type="GO" id="GO:0004803">
    <property type="term" value="F:transposase activity"/>
    <property type="evidence" value="ECO:0007669"/>
    <property type="project" value="InterPro"/>
</dbReference>
<evidence type="ECO:0000256" key="2">
    <source>
        <dbReference type="ARBA" id="ARBA00008841"/>
    </source>
</evidence>
<evidence type="ECO:0000313" key="7">
    <source>
        <dbReference type="EMBL" id="QDL35815.1"/>
    </source>
</evidence>
<evidence type="ECO:0000313" key="8">
    <source>
        <dbReference type="Proteomes" id="UP000317572"/>
    </source>
</evidence>
<dbReference type="PANTHER" id="PTHR33293">
    <property type="entry name" value="INSERTION ELEMENT IS1 1 PROTEIN INSB-RELATED"/>
    <property type="match status" value="1"/>
</dbReference>
<dbReference type="InterPro" id="IPR051354">
    <property type="entry name" value="Transposase_27_IS1"/>
</dbReference>
<geneLocation type="plasmid" evidence="7 8">
    <name>p2-125</name>
</geneLocation>
<dbReference type="Pfam" id="PF03400">
    <property type="entry name" value="DDE_Tnp_IS1"/>
    <property type="match status" value="1"/>
</dbReference>
<proteinExistence type="inferred from homology"/>
<organism evidence="7 8">
    <name type="scientific">Serratia liquefaciens</name>
    <dbReference type="NCBI Taxonomy" id="614"/>
    <lineage>
        <taxon>Bacteria</taxon>
        <taxon>Pseudomonadati</taxon>
        <taxon>Pseudomonadota</taxon>
        <taxon>Gammaproteobacteria</taxon>
        <taxon>Enterobacterales</taxon>
        <taxon>Yersiniaceae</taxon>
        <taxon>Serratia</taxon>
    </lineage>
</organism>
<dbReference type="NCBIfam" id="NF033558">
    <property type="entry name" value="transpos_IS1"/>
    <property type="match status" value="1"/>
</dbReference>
<evidence type="ECO:0000256" key="1">
    <source>
        <dbReference type="ARBA" id="ARBA00004091"/>
    </source>
</evidence>
<dbReference type="PANTHER" id="PTHR33293:SF1">
    <property type="entry name" value="INSERTION ELEMENT IS1 1 PROTEIN INSB-RELATED"/>
    <property type="match status" value="1"/>
</dbReference>
<accession>A0A515D5Y5</accession>
<name>A0A515D5Y5_SERLI</name>
<keyword evidence="7" id="KW-0614">Plasmid</keyword>
<dbReference type="InterPro" id="IPR003220">
    <property type="entry name" value="InsA_N_dom_Znf"/>
</dbReference>
<dbReference type="InterPro" id="IPR005063">
    <property type="entry name" value="Transposase_27"/>
</dbReference>
<keyword evidence="4" id="KW-0233">DNA recombination</keyword>
<evidence type="ECO:0000259" key="6">
    <source>
        <dbReference type="Pfam" id="PF12759"/>
    </source>
</evidence>
<evidence type="ECO:0000256" key="4">
    <source>
        <dbReference type="ARBA" id="ARBA00023172"/>
    </source>
</evidence>
<dbReference type="Pfam" id="PF03811">
    <property type="entry name" value="Zn_ribbon_InsA"/>
    <property type="match status" value="1"/>
</dbReference>
<dbReference type="Pfam" id="PF12759">
    <property type="entry name" value="HTH_Tnp_IS1"/>
    <property type="match status" value="1"/>
</dbReference>
<evidence type="ECO:0000256" key="3">
    <source>
        <dbReference type="ARBA" id="ARBA00022578"/>
    </source>
</evidence>
<dbReference type="RefSeq" id="WP_142816655.1">
    <property type="nucleotide sequence ID" value="NZ_CP033895.1"/>
</dbReference>
<keyword evidence="3" id="KW-0815">Transposition</keyword>
<comment type="similarity">
    <text evidence="2">Belongs to the transposase 27 family.</text>
</comment>
<dbReference type="GO" id="GO:0003677">
    <property type="term" value="F:DNA binding"/>
    <property type="evidence" value="ECO:0007669"/>
    <property type="project" value="InterPro"/>
</dbReference>
<feature type="domain" description="InsA N-terminal zinc ribbon" evidence="5">
    <location>
        <begin position="1"/>
        <end position="36"/>
    </location>
</feature>
<dbReference type="AlphaFoldDB" id="A0A515D5Y5"/>
<dbReference type="InterPro" id="IPR024431">
    <property type="entry name" value="InsA_HTH_dom"/>
</dbReference>
<evidence type="ECO:0000259" key="5">
    <source>
        <dbReference type="Pfam" id="PF03811"/>
    </source>
</evidence>
<dbReference type="Proteomes" id="UP000317572">
    <property type="component" value="Plasmid p2-125"/>
</dbReference>
<dbReference type="EMBL" id="CP033895">
    <property type="protein sequence ID" value="QDL35815.1"/>
    <property type="molecule type" value="Genomic_DNA"/>
</dbReference>
<dbReference type="GO" id="GO:0006313">
    <property type="term" value="P:DNA transposition"/>
    <property type="evidence" value="ECO:0007669"/>
    <property type="project" value="InterPro"/>
</dbReference>
<feature type="domain" description="Insertion element IS1 protein InsA helix-turn-helix" evidence="6">
    <location>
        <begin position="43"/>
        <end position="85"/>
    </location>
</feature>
<sequence>MAKVDVKCPFCEQTESVKKHGLGKAGLQRYRCQSCRRTFQLDYAYRACQPGVKEQIVDLAMNNAGIRDTARALHISINAVVRTFKKLAPRYVTALPPDNLRIQLICEVDEMWSFIGNKKQQRWLWYAWEPRLKSIIAHAFGSRSRKTLRKLLGLLSGFSVAFWCTDNFSVYELLPGKKHITGKLYTQRIERENLNLRNRLKRLNRKTLGYSKSAEMHDNIIGTFIEREHYLQ</sequence>
<comment type="function">
    <text evidence="1">Absolutely required for transposition of IS1.</text>
</comment>